<keyword evidence="8" id="KW-1185">Reference proteome</keyword>
<proteinExistence type="predicted"/>
<dbReference type="PRINTS" id="PR00420">
    <property type="entry name" value="RNGMNOXGNASE"/>
</dbReference>
<evidence type="ECO:0000256" key="3">
    <source>
        <dbReference type="ARBA" id="ARBA00022827"/>
    </source>
</evidence>
<comment type="caution">
    <text evidence="7">The sequence shown here is derived from an EMBL/GenBank/DDBJ whole genome shotgun (WGS) entry which is preliminary data.</text>
</comment>
<evidence type="ECO:0000256" key="2">
    <source>
        <dbReference type="ARBA" id="ARBA00022630"/>
    </source>
</evidence>
<dbReference type="SUPFAM" id="SSF54373">
    <property type="entry name" value="FAD-linked reductases, C-terminal domain"/>
    <property type="match status" value="1"/>
</dbReference>
<evidence type="ECO:0000256" key="1">
    <source>
        <dbReference type="ARBA" id="ARBA00001974"/>
    </source>
</evidence>
<dbReference type="Pfam" id="PF01494">
    <property type="entry name" value="FAD_binding_3"/>
    <property type="match status" value="1"/>
</dbReference>
<protein>
    <submittedName>
        <fullName evidence="7">Salicylate hydroxylase</fullName>
        <ecNumber evidence="7">1.14.13.1</ecNumber>
    </submittedName>
</protein>
<evidence type="ECO:0000259" key="6">
    <source>
        <dbReference type="Pfam" id="PF01494"/>
    </source>
</evidence>
<dbReference type="GO" id="GO:0018658">
    <property type="term" value="F:salicylate 1-monooxygenase activity"/>
    <property type="evidence" value="ECO:0007669"/>
    <property type="project" value="UniProtKB-EC"/>
</dbReference>
<evidence type="ECO:0000256" key="5">
    <source>
        <dbReference type="ARBA" id="ARBA00023033"/>
    </source>
</evidence>
<dbReference type="PANTHER" id="PTHR13789:SF318">
    <property type="entry name" value="GERANYLGERANYL DIPHOSPHATE REDUCTASE"/>
    <property type="match status" value="1"/>
</dbReference>
<organism evidence="7 8">
    <name type="scientific">Rhodoferax saidenbachensis</name>
    <dbReference type="NCBI Taxonomy" id="1484693"/>
    <lineage>
        <taxon>Bacteria</taxon>
        <taxon>Pseudomonadati</taxon>
        <taxon>Pseudomonadota</taxon>
        <taxon>Betaproteobacteria</taxon>
        <taxon>Burkholderiales</taxon>
        <taxon>Comamonadaceae</taxon>
        <taxon>Rhodoferax</taxon>
    </lineage>
</organism>
<keyword evidence="5" id="KW-0503">Monooxygenase</keyword>
<evidence type="ECO:0000313" key="8">
    <source>
        <dbReference type="Proteomes" id="UP001268089"/>
    </source>
</evidence>
<dbReference type="EC" id="1.14.13.1" evidence="7"/>
<dbReference type="Proteomes" id="UP001268089">
    <property type="component" value="Unassembled WGS sequence"/>
</dbReference>
<keyword evidence="3" id="KW-0274">FAD</keyword>
<keyword evidence="2" id="KW-0285">Flavoprotein</keyword>
<accession>A0ABU1ZTN9</accession>
<reference evidence="7 8" key="1">
    <citation type="submission" date="2023-07" db="EMBL/GenBank/DDBJ databases">
        <title>Sorghum-associated microbial communities from plants grown in Nebraska, USA.</title>
        <authorList>
            <person name="Schachtman D."/>
        </authorList>
    </citation>
    <scope>NUCLEOTIDE SEQUENCE [LARGE SCALE GENOMIC DNA]</scope>
    <source>
        <strain evidence="7 8">BE308</strain>
    </source>
</reference>
<name>A0ABU1ZTN9_9BURK</name>
<comment type="cofactor">
    <cofactor evidence="1">
        <name>FAD</name>
        <dbReference type="ChEBI" id="CHEBI:57692"/>
    </cofactor>
</comment>
<evidence type="ECO:0000256" key="4">
    <source>
        <dbReference type="ARBA" id="ARBA00023002"/>
    </source>
</evidence>
<keyword evidence="4 7" id="KW-0560">Oxidoreductase</keyword>
<dbReference type="SUPFAM" id="SSF51905">
    <property type="entry name" value="FAD/NAD(P)-binding domain"/>
    <property type="match status" value="1"/>
</dbReference>
<dbReference type="Gene3D" id="3.50.50.60">
    <property type="entry name" value="FAD/NAD(P)-binding domain"/>
    <property type="match status" value="1"/>
</dbReference>
<dbReference type="InterPro" id="IPR002938">
    <property type="entry name" value="FAD-bd"/>
</dbReference>
<dbReference type="InterPro" id="IPR050493">
    <property type="entry name" value="FAD-dep_Monooxygenase_BioMet"/>
</dbReference>
<gene>
    <name evidence="7" type="ORF">J2X15_004166</name>
</gene>
<feature type="domain" description="FAD-binding" evidence="6">
    <location>
        <begin position="5"/>
        <end position="348"/>
    </location>
</feature>
<dbReference type="PANTHER" id="PTHR13789">
    <property type="entry name" value="MONOOXYGENASE"/>
    <property type="match status" value="1"/>
</dbReference>
<evidence type="ECO:0000313" key="7">
    <source>
        <dbReference type="EMBL" id="MDR7308843.1"/>
    </source>
</evidence>
<dbReference type="EMBL" id="JAVDXO010000015">
    <property type="protein sequence ID" value="MDR7308843.1"/>
    <property type="molecule type" value="Genomic_DNA"/>
</dbReference>
<dbReference type="RefSeq" id="WP_310346780.1">
    <property type="nucleotide sequence ID" value="NZ_JAVDXO010000015.1"/>
</dbReference>
<dbReference type="InterPro" id="IPR036188">
    <property type="entry name" value="FAD/NAD-bd_sf"/>
</dbReference>
<sequence>MEQAMVIVGGGIGGMAAALAAARAGMSVRLVEQAHAFGEVGAGIQLGPNVVKVLESWGLGDALRSVAAFPERLEVRNALTAKTLGVLPLGAQALARYGAAYATVARADLHGLLLQGVQAYGVPQQLDTVLTHVEEDAQGVQLHTAQGHLLTTPLLVGADGLWSRVRQHLLPQSQPRSTGHLAFRAMVRQDALPAALRSRAVTAWLGPKFHAVQYPVCGGAWLNVVAIVQGQTEGDPTSWDHSANAAELRARLANAQAPLLDLIHAIDDWRLWPLYDRPPMTSAAQQAQGRIALLGDAAHPMRPYMAQGAGMAIEDAQQLVMSLQTQPSDVSAALAHYAQTRWRRNARVQARAIRNGEIFHLRGPLRLGRDISLKLLGQHVLDVPWLYGYQA</sequence>